<evidence type="ECO:0000256" key="1">
    <source>
        <dbReference type="ARBA" id="ARBA00022679"/>
    </source>
</evidence>
<evidence type="ECO:0000313" key="6">
    <source>
        <dbReference type="EMBL" id="GIH72509.1"/>
    </source>
</evidence>
<feature type="domain" description="Signal transduction histidine kinase subgroup 3 dimerisation and phosphoacceptor" evidence="5">
    <location>
        <begin position="182"/>
        <end position="243"/>
    </location>
</feature>
<dbReference type="RefSeq" id="WP_204018170.1">
    <property type="nucleotide sequence ID" value="NZ_BOOG01000053.1"/>
</dbReference>
<sequence length="383" mass="40671">MAQESEAQARWLLTGIVAVTGALWALTPVAFLIVDEVGRALLSGVLLGGLLVVYMRVVGRHIAGTGQGPHRVRTFALFAVVVYGAFPFMGSAWIYTPLIVAAAGLLLLPLGFAVGVLLAVAVAEFPLALAVSDHTPEDALLKSAGVFVASVVAAGILHYARFVRELRELRAALAEMAVDQDRVRMAGELHDLLGQTLASITLKTELALALVDLDRKRAIGEVTGVIAIVNEAREEIGDVVAARRSLDVGAELSAAVALIELSGARCDLRVGISEIDEETADALGWIVREAATNIVRHSDARHCLIELDRVDGRIHLLLRNDGARREAGPRRGSGLAGLRQRVDRLGGYLHAGGTGGDGFEVRVWLPAVHDLERVITIDSCPAG</sequence>
<feature type="transmembrane region" description="Helical" evidence="4">
    <location>
        <begin position="101"/>
        <end position="127"/>
    </location>
</feature>
<proteinExistence type="predicted"/>
<dbReference type="AlphaFoldDB" id="A0A8J3RD21"/>
<keyword evidence="4" id="KW-0812">Transmembrane</keyword>
<feature type="transmembrane region" description="Helical" evidence="4">
    <location>
        <begin position="12"/>
        <end position="34"/>
    </location>
</feature>
<dbReference type="Pfam" id="PF07730">
    <property type="entry name" value="HisKA_3"/>
    <property type="match status" value="1"/>
</dbReference>
<accession>A0A8J3RD21</accession>
<dbReference type="InterPro" id="IPR011712">
    <property type="entry name" value="Sig_transdc_His_kin_sub3_dim/P"/>
</dbReference>
<dbReference type="CDD" id="cd16917">
    <property type="entry name" value="HATPase_UhpB-NarQ-NarX-like"/>
    <property type="match status" value="1"/>
</dbReference>
<evidence type="ECO:0000259" key="5">
    <source>
        <dbReference type="Pfam" id="PF07730"/>
    </source>
</evidence>
<organism evidence="6 7">
    <name type="scientific">Sphaerimonospora thailandensis</name>
    <dbReference type="NCBI Taxonomy" id="795644"/>
    <lineage>
        <taxon>Bacteria</taxon>
        <taxon>Bacillati</taxon>
        <taxon>Actinomycetota</taxon>
        <taxon>Actinomycetes</taxon>
        <taxon>Streptosporangiales</taxon>
        <taxon>Streptosporangiaceae</taxon>
        <taxon>Sphaerimonospora</taxon>
    </lineage>
</organism>
<feature type="transmembrane region" description="Helical" evidence="4">
    <location>
        <begin position="139"/>
        <end position="160"/>
    </location>
</feature>
<dbReference type="Gene3D" id="1.20.5.1930">
    <property type="match status" value="1"/>
</dbReference>
<reference evidence="6" key="1">
    <citation type="submission" date="2021-01" db="EMBL/GenBank/DDBJ databases">
        <title>Whole genome shotgun sequence of Sphaerimonospora thailandensis NBRC 107569.</title>
        <authorList>
            <person name="Komaki H."/>
            <person name="Tamura T."/>
        </authorList>
    </citation>
    <scope>NUCLEOTIDE SEQUENCE</scope>
    <source>
        <strain evidence="6">NBRC 107569</strain>
    </source>
</reference>
<dbReference type="GO" id="GO:0046983">
    <property type="term" value="F:protein dimerization activity"/>
    <property type="evidence" value="ECO:0007669"/>
    <property type="project" value="InterPro"/>
</dbReference>
<keyword evidence="4" id="KW-0472">Membrane</keyword>
<dbReference type="GO" id="GO:0016020">
    <property type="term" value="C:membrane"/>
    <property type="evidence" value="ECO:0007669"/>
    <property type="project" value="InterPro"/>
</dbReference>
<dbReference type="InterPro" id="IPR050482">
    <property type="entry name" value="Sensor_HK_TwoCompSys"/>
</dbReference>
<name>A0A8J3RD21_9ACTN</name>
<dbReference type="Proteomes" id="UP000610966">
    <property type="component" value="Unassembled WGS sequence"/>
</dbReference>
<dbReference type="Gene3D" id="3.30.565.10">
    <property type="entry name" value="Histidine kinase-like ATPase, C-terminal domain"/>
    <property type="match status" value="1"/>
</dbReference>
<comment type="caution">
    <text evidence="6">The sequence shown here is derived from an EMBL/GenBank/DDBJ whole genome shotgun (WGS) entry which is preliminary data.</text>
</comment>
<dbReference type="InterPro" id="IPR036890">
    <property type="entry name" value="HATPase_C_sf"/>
</dbReference>
<dbReference type="SUPFAM" id="SSF55874">
    <property type="entry name" value="ATPase domain of HSP90 chaperone/DNA topoisomerase II/histidine kinase"/>
    <property type="match status" value="1"/>
</dbReference>
<evidence type="ECO:0000313" key="7">
    <source>
        <dbReference type="Proteomes" id="UP000610966"/>
    </source>
</evidence>
<feature type="transmembrane region" description="Helical" evidence="4">
    <location>
        <begin position="40"/>
        <end position="63"/>
    </location>
</feature>
<dbReference type="GO" id="GO:0000155">
    <property type="term" value="F:phosphorelay sensor kinase activity"/>
    <property type="evidence" value="ECO:0007669"/>
    <property type="project" value="InterPro"/>
</dbReference>
<evidence type="ECO:0000256" key="3">
    <source>
        <dbReference type="ARBA" id="ARBA00023012"/>
    </source>
</evidence>
<keyword evidence="2" id="KW-0418">Kinase</keyword>
<feature type="transmembrane region" description="Helical" evidence="4">
    <location>
        <begin position="75"/>
        <end position="95"/>
    </location>
</feature>
<protein>
    <recommendedName>
        <fullName evidence="5">Signal transduction histidine kinase subgroup 3 dimerisation and phosphoacceptor domain-containing protein</fullName>
    </recommendedName>
</protein>
<keyword evidence="1" id="KW-0808">Transferase</keyword>
<keyword evidence="4" id="KW-1133">Transmembrane helix</keyword>
<gene>
    <name evidence="6" type="ORF">Mth01_47620</name>
</gene>
<keyword evidence="7" id="KW-1185">Reference proteome</keyword>
<evidence type="ECO:0000256" key="4">
    <source>
        <dbReference type="SAM" id="Phobius"/>
    </source>
</evidence>
<dbReference type="PANTHER" id="PTHR24421:SF63">
    <property type="entry name" value="SENSOR HISTIDINE KINASE DESK"/>
    <property type="match status" value="1"/>
</dbReference>
<evidence type="ECO:0000256" key="2">
    <source>
        <dbReference type="ARBA" id="ARBA00022777"/>
    </source>
</evidence>
<dbReference type="PANTHER" id="PTHR24421">
    <property type="entry name" value="NITRATE/NITRITE SENSOR PROTEIN NARX-RELATED"/>
    <property type="match status" value="1"/>
</dbReference>
<dbReference type="EMBL" id="BOOG01000053">
    <property type="protein sequence ID" value="GIH72509.1"/>
    <property type="molecule type" value="Genomic_DNA"/>
</dbReference>
<keyword evidence="3" id="KW-0902">Two-component regulatory system</keyword>